<gene>
    <name evidence="1" type="ORF">WG929_16305</name>
</gene>
<accession>A0ABW8NM75</accession>
<dbReference type="Gene3D" id="3.10.129.10">
    <property type="entry name" value="Hotdog Thioesterase"/>
    <property type="match status" value="1"/>
</dbReference>
<comment type="caution">
    <text evidence="1">The sequence shown here is derived from an EMBL/GenBank/DDBJ whole genome shotgun (WGS) entry which is preliminary data.</text>
</comment>
<dbReference type="InterPro" id="IPR029069">
    <property type="entry name" value="HotDog_dom_sf"/>
</dbReference>
<dbReference type="InterPro" id="IPR016776">
    <property type="entry name" value="ApeP-like_dehydratase"/>
</dbReference>
<dbReference type="PIRSF" id="PIRSF020565">
    <property type="entry name" value="3Ho_Ac_ACP_DH_prd"/>
    <property type="match status" value="1"/>
</dbReference>
<sequence length="158" mass="17194">MAIDPTPAFTVEELVPHRGEMSLLDRILAYDADSLCAEVVIQPQSSFCGPDGVPGWVGIEYMAQAIAAWAGTAAKQEGTAVRVGFLLGSRRFSSSCSCFPVGARLHIQVERLLQDSSGLGSFDCSIRFDQEQQQARLNVFQPQDVSNFMESVKGQHNV</sequence>
<dbReference type="EMBL" id="JBBKTX010000022">
    <property type="protein sequence ID" value="MFK4753976.1"/>
    <property type="molecule type" value="Genomic_DNA"/>
</dbReference>
<dbReference type="Proteomes" id="UP001620597">
    <property type="component" value="Unassembled WGS sequence"/>
</dbReference>
<keyword evidence="2" id="KW-1185">Reference proteome</keyword>
<evidence type="ECO:0000313" key="2">
    <source>
        <dbReference type="Proteomes" id="UP001620597"/>
    </source>
</evidence>
<reference evidence="1 2" key="1">
    <citation type="submission" date="2024-03" db="EMBL/GenBank/DDBJ databases">
        <title>High-quality draft genome sequence of Oceanobacter sp. wDCs-4.</title>
        <authorList>
            <person name="Dong C."/>
        </authorList>
    </citation>
    <scope>NUCLEOTIDE SEQUENCE [LARGE SCALE GENOMIC DNA]</scope>
    <source>
        <strain evidence="2">wDCs-4</strain>
    </source>
</reference>
<organism evidence="1 2">
    <name type="scientific">Oceanobacter antarcticus</name>
    <dbReference type="NCBI Taxonomy" id="3133425"/>
    <lineage>
        <taxon>Bacteria</taxon>
        <taxon>Pseudomonadati</taxon>
        <taxon>Pseudomonadota</taxon>
        <taxon>Gammaproteobacteria</taxon>
        <taxon>Oceanospirillales</taxon>
        <taxon>Oceanospirillaceae</taxon>
        <taxon>Oceanobacter</taxon>
    </lineage>
</organism>
<dbReference type="RefSeq" id="WP_416206948.1">
    <property type="nucleotide sequence ID" value="NZ_JBBKTX010000022.1"/>
</dbReference>
<proteinExistence type="predicted"/>
<dbReference type="Pfam" id="PF22817">
    <property type="entry name" value="ApeP-like"/>
    <property type="match status" value="1"/>
</dbReference>
<evidence type="ECO:0000313" key="1">
    <source>
        <dbReference type="EMBL" id="MFK4753976.1"/>
    </source>
</evidence>
<evidence type="ECO:0008006" key="3">
    <source>
        <dbReference type="Google" id="ProtNLM"/>
    </source>
</evidence>
<dbReference type="SUPFAM" id="SSF54637">
    <property type="entry name" value="Thioesterase/thiol ester dehydrase-isomerase"/>
    <property type="match status" value="1"/>
</dbReference>
<name>A0ABW8NM75_9GAMM</name>
<protein>
    <recommendedName>
        <fullName evidence="3">3-hydroxylacyl-ACP dehydratase</fullName>
    </recommendedName>
</protein>